<dbReference type="FunFam" id="3.40.50.12780:FF:000012">
    <property type="entry name" value="Non-ribosomal peptide synthetase"/>
    <property type="match status" value="1"/>
</dbReference>
<dbReference type="PANTHER" id="PTHR45527">
    <property type="entry name" value="NONRIBOSOMAL PEPTIDE SYNTHETASE"/>
    <property type="match status" value="1"/>
</dbReference>
<feature type="domain" description="Carrier" evidence="4">
    <location>
        <begin position="80"/>
        <end position="155"/>
    </location>
</feature>
<dbReference type="GO" id="GO:0044550">
    <property type="term" value="P:secondary metabolite biosynthetic process"/>
    <property type="evidence" value="ECO:0007669"/>
    <property type="project" value="TreeGrafter"/>
</dbReference>
<dbReference type="Gene3D" id="3.30.559.30">
    <property type="entry name" value="Nonribosomal peptide synthetase, condensation domain"/>
    <property type="match status" value="1"/>
</dbReference>
<dbReference type="EMBL" id="FPHE01000136">
    <property type="protein sequence ID" value="SFV64936.1"/>
    <property type="molecule type" value="Genomic_DNA"/>
</dbReference>
<keyword evidence="5" id="KW-0012">Acyltransferase</keyword>
<dbReference type="InterPro" id="IPR006162">
    <property type="entry name" value="Ppantetheine_attach_site"/>
</dbReference>
<keyword evidence="5" id="KW-0808">Transferase</keyword>
<dbReference type="Pfam" id="PF00668">
    <property type="entry name" value="Condensation"/>
    <property type="match status" value="1"/>
</dbReference>
<dbReference type="FunFam" id="2.30.38.10:FF:000001">
    <property type="entry name" value="Non-ribosomal peptide synthetase PvdI"/>
    <property type="match status" value="1"/>
</dbReference>
<dbReference type="PANTHER" id="PTHR45527:SF14">
    <property type="entry name" value="PLIPASTATIN SYNTHASE SUBUNIT B"/>
    <property type="match status" value="1"/>
</dbReference>
<keyword evidence="1" id="KW-0596">Phosphopantetheine</keyword>
<keyword evidence="2" id="KW-0597">Phosphoprotein</keyword>
<dbReference type="Gene3D" id="3.30.300.30">
    <property type="match status" value="2"/>
</dbReference>
<name>A0A1W1CGL8_9ZZZZ</name>
<dbReference type="InterPro" id="IPR001031">
    <property type="entry name" value="Thioesterase"/>
</dbReference>
<dbReference type="CDD" id="cd19531">
    <property type="entry name" value="LCL_NRPS-like"/>
    <property type="match status" value="1"/>
</dbReference>
<evidence type="ECO:0000313" key="5">
    <source>
        <dbReference type="EMBL" id="SFV64936.1"/>
    </source>
</evidence>
<dbReference type="SUPFAM" id="SSF47336">
    <property type="entry name" value="ACP-like"/>
    <property type="match status" value="2"/>
</dbReference>
<feature type="coiled-coil region" evidence="3">
    <location>
        <begin position="1022"/>
        <end position="1052"/>
    </location>
</feature>
<dbReference type="SUPFAM" id="SSF56801">
    <property type="entry name" value="Acetyl-CoA synthetase-like"/>
    <property type="match status" value="2"/>
</dbReference>
<dbReference type="GO" id="GO:0005829">
    <property type="term" value="C:cytosol"/>
    <property type="evidence" value="ECO:0007669"/>
    <property type="project" value="TreeGrafter"/>
</dbReference>
<organism evidence="5">
    <name type="scientific">hydrothermal vent metagenome</name>
    <dbReference type="NCBI Taxonomy" id="652676"/>
    <lineage>
        <taxon>unclassified sequences</taxon>
        <taxon>metagenomes</taxon>
        <taxon>ecological metagenomes</taxon>
    </lineage>
</organism>
<dbReference type="PROSITE" id="PS50075">
    <property type="entry name" value="CARRIER"/>
    <property type="match status" value="2"/>
</dbReference>
<dbReference type="Pfam" id="PF13193">
    <property type="entry name" value="AMP-binding_C"/>
    <property type="match status" value="1"/>
</dbReference>
<dbReference type="Gene3D" id="1.10.1200.10">
    <property type="entry name" value="ACP-like"/>
    <property type="match status" value="1"/>
</dbReference>
<dbReference type="InterPro" id="IPR020845">
    <property type="entry name" value="AMP-binding_CS"/>
</dbReference>
<dbReference type="CDD" id="cd05930">
    <property type="entry name" value="A_NRPS"/>
    <property type="match status" value="1"/>
</dbReference>
<evidence type="ECO:0000256" key="1">
    <source>
        <dbReference type="ARBA" id="ARBA00022450"/>
    </source>
</evidence>
<dbReference type="InterPro" id="IPR023213">
    <property type="entry name" value="CAT-like_dom_sf"/>
</dbReference>
<accession>A0A1W1CGL8</accession>
<dbReference type="Gene3D" id="3.30.559.10">
    <property type="entry name" value="Chloramphenicol acetyltransferase-like domain"/>
    <property type="match status" value="1"/>
</dbReference>
<dbReference type="GO" id="GO:0004314">
    <property type="term" value="F:[acyl-carrier-protein] S-malonyltransferase activity"/>
    <property type="evidence" value="ECO:0007669"/>
    <property type="project" value="UniProtKB-EC"/>
</dbReference>
<dbReference type="FunFam" id="1.10.1200.10:FF:000005">
    <property type="entry name" value="Nonribosomal peptide synthetase 1"/>
    <property type="match status" value="2"/>
</dbReference>
<dbReference type="InterPro" id="IPR020806">
    <property type="entry name" value="PKS_PP-bd"/>
</dbReference>
<evidence type="ECO:0000259" key="4">
    <source>
        <dbReference type="PROSITE" id="PS50075"/>
    </source>
</evidence>
<dbReference type="InterPro" id="IPR009081">
    <property type="entry name" value="PP-bd_ACP"/>
</dbReference>
<keyword evidence="3" id="KW-0175">Coiled coil</keyword>
<dbReference type="Gene3D" id="3.40.50.1820">
    <property type="entry name" value="alpha/beta hydrolase"/>
    <property type="match status" value="1"/>
</dbReference>
<dbReference type="InterPro" id="IPR010071">
    <property type="entry name" value="AA_adenyl_dom"/>
</dbReference>
<dbReference type="GO" id="GO:0031177">
    <property type="term" value="F:phosphopantetheine binding"/>
    <property type="evidence" value="ECO:0007669"/>
    <property type="project" value="InterPro"/>
</dbReference>
<dbReference type="PROSITE" id="PS00455">
    <property type="entry name" value="AMP_BINDING"/>
    <property type="match status" value="1"/>
</dbReference>
<sequence>MVLAKEDKSGNKFLVAYIMANQEIEESHIKNILSKHLPDYMIPVAYKRIDSMPLTPNGKVDKKALAKVEVEIQSTKEYIAPRDEIEEKLAQIFQEVLNVERVGIEDNFFELGGHSLLATQLVSRIRNDLGIELPLKELFGRATIKNLSEYLQLEAKRSSITKIARVKNRDNLTLSYSQERLWFLDKFEEGKSTTYHISAVLKLEGSLDKNALNKALKTIVKRHEALRTNFIEKDNITLQKIGNIKRFRIEEIECKESSIEKKIKETLSQPFNLESDMLFKTVLYSISEQRHYLLVNMHHIISDGWSLGILVEEFVTLYRAYSNNQKNPLPLLKIQYGDYANWQKEYLSGEVLNEKLEYWKDTLSGIEPLALPTTYPRPAIQSNRGDRLRFTIGTEITQKLNSLSKTYDVTLFMTLLSSFGLLLHRYSGQEEFIIGSPIANRNRSEIEPLIGFFVNTLALKQEFSSDIKFTTLLQQTKEYTLSAYEHQDVPFEKIVDALDIPRDTSRSPLFQVMFALQNNTKTTNLELPNLKIENIELENSTAKFDLSMDITESNGELQVSLEYVTDLFSEVYIKSMIEHFKILLEAIVKDEKQTLSHYPLLTKAEEQQLLVEYTNTKVKYPKERCIHQLFEEQAELNPNNIAVVYENRELTYKELNSKSNQLAHYLLEQGVEPDSLVAICVDRSFDMIIGLLAILKAGGAYVPIDSSYPQDRIKYILEDSSAKLLLTQEHLKEILSKSKTIIIDTLDTTDYKNSNPKIEVTPSSLAYVIYTSGSTGLPKGVMVEHNGVVNRLDWMQKEYQFNTNDIVLQKTPFSFDVSVWELFLPLMYGLKEVIAKPQGHKDSEYLATLINKEKVTIIHFVPSMLSTIYDYPKFVKIKSLKHIITSGEALSLELVNRYYKYNSVTIHNLYGPTEASIDVTAFSTYKNMPYNTVPIGRSINNTQLYILDKHLNLVPKGVIGELHIAGDGVARGYLNQLELTKEKFIDNPFGKDTKLYKTGDLVRYLEDGNIEYIGRVDDQVKIRGFRIELGEIEQQLLQLEEIKDSIVLAKEDKSGNKSLIAYITVNQEIEDSSIKATLAKHLPDYMIPVAYKTIEFMPLTPNGKVDKKALAKLEIEIQSTKEYIAPRDEIEEKLAQIFQEVLNVERVGIYDNFFELGGHSLLATQLVSKIRSELATELPLHYLFREATIASLYTYLTEGKKYDIVVPLNEEGKKVPIIALHGLGGNAQQFRELSNLLGKEQPIYALQDTALTGEIEVSGDIHTIAKEYVEEIIAVRNQDSYKLIGHSLGGLVAYEMASILQKRGYVVESLILLDCYIPNSDNVKYNLDIIKDKANELNIDFSEKNYLKLMDIYKSYRPQNLKEDCKVTLYMATQREQEYYMKNCNLWKKINKSIQIKDISGNHFSILQGDSLEMIDI</sequence>
<dbReference type="Gene3D" id="2.30.38.10">
    <property type="entry name" value="Luciferase, Domain 3"/>
    <property type="match status" value="1"/>
</dbReference>
<dbReference type="Pfam" id="PF00501">
    <property type="entry name" value="AMP-binding"/>
    <property type="match status" value="1"/>
</dbReference>
<dbReference type="InterPro" id="IPR045851">
    <property type="entry name" value="AMP-bd_C_sf"/>
</dbReference>
<dbReference type="SMART" id="SM00823">
    <property type="entry name" value="PKS_PP"/>
    <property type="match status" value="1"/>
</dbReference>
<gene>
    <name evidence="5" type="ORF">MNB_SV-12-85</name>
</gene>
<dbReference type="Pfam" id="PF00975">
    <property type="entry name" value="Thioesterase"/>
    <property type="match status" value="1"/>
</dbReference>
<dbReference type="NCBIfam" id="TIGR01733">
    <property type="entry name" value="AA-adenyl-dom"/>
    <property type="match status" value="1"/>
</dbReference>
<dbReference type="SUPFAM" id="SSF53474">
    <property type="entry name" value="alpha/beta-Hydrolases"/>
    <property type="match status" value="1"/>
</dbReference>
<feature type="domain" description="Carrier" evidence="4">
    <location>
        <begin position="1125"/>
        <end position="1200"/>
    </location>
</feature>
<dbReference type="InterPro" id="IPR025110">
    <property type="entry name" value="AMP-bd_C"/>
</dbReference>
<dbReference type="GO" id="GO:0043041">
    <property type="term" value="P:amino acid activation for nonribosomal peptide biosynthetic process"/>
    <property type="evidence" value="ECO:0007669"/>
    <property type="project" value="TreeGrafter"/>
</dbReference>
<dbReference type="InterPro" id="IPR000873">
    <property type="entry name" value="AMP-dep_synth/lig_dom"/>
</dbReference>
<dbReference type="SUPFAM" id="SSF52777">
    <property type="entry name" value="CoA-dependent acyltransferases"/>
    <property type="match status" value="2"/>
</dbReference>
<dbReference type="FunFam" id="3.30.300.30:FF:000010">
    <property type="entry name" value="Enterobactin synthetase component F"/>
    <property type="match status" value="1"/>
</dbReference>
<dbReference type="PROSITE" id="PS00012">
    <property type="entry name" value="PHOSPHOPANTETHEINE"/>
    <property type="match status" value="2"/>
</dbReference>
<evidence type="ECO:0000256" key="2">
    <source>
        <dbReference type="ARBA" id="ARBA00022553"/>
    </source>
</evidence>
<dbReference type="Gene3D" id="3.40.50.980">
    <property type="match status" value="2"/>
</dbReference>
<dbReference type="EC" id="2.3.1.39" evidence="5"/>
<dbReference type="Pfam" id="PF00550">
    <property type="entry name" value="PP-binding"/>
    <property type="match status" value="2"/>
</dbReference>
<evidence type="ECO:0000256" key="3">
    <source>
        <dbReference type="SAM" id="Coils"/>
    </source>
</evidence>
<dbReference type="InterPro" id="IPR029058">
    <property type="entry name" value="AB_hydrolase_fold"/>
</dbReference>
<reference evidence="5" key="1">
    <citation type="submission" date="2016-10" db="EMBL/GenBank/DDBJ databases">
        <authorList>
            <person name="de Groot N.N."/>
        </authorList>
    </citation>
    <scope>NUCLEOTIDE SEQUENCE</scope>
</reference>
<dbReference type="FunFam" id="3.40.50.980:FF:000001">
    <property type="entry name" value="Non-ribosomal peptide synthetase"/>
    <property type="match status" value="1"/>
</dbReference>
<protein>
    <submittedName>
        <fullName evidence="5">Malonyl CoA-acyl carrier protein transacylase</fullName>
        <ecNumber evidence="5">2.3.1.39</ecNumber>
    </submittedName>
</protein>
<proteinExistence type="predicted"/>
<dbReference type="InterPro" id="IPR036736">
    <property type="entry name" value="ACP-like_sf"/>
</dbReference>
<dbReference type="InterPro" id="IPR001242">
    <property type="entry name" value="Condensation_dom"/>
</dbReference>